<comment type="caution">
    <text evidence="1">The sequence shown here is derived from an EMBL/GenBank/DDBJ whole genome shotgun (WGS) entry which is preliminary data.</text>
</comment>
<gene>
    <name evidence="1" type="ORF">BaRGS_00010266</name>
</gene>
<evidence type="ECO:0000313" key="1">
    <source>
        <dbReference type="EMBL" id="KAK7498606.1"/>
    </source>
</evidence>
<dbReference type="Proteomes" id="UP001519460">
    <property type="component" value="Unassembled WGS sequence"/>
</dbReference>
<dbReference type="EMBL" id="JACVVK020000050">
    <property type="protein sequence ID" value="KAK7498606.1"/>
    <property type="molecule type" value="Genomic_DNA"/>
</dbReference>
<evidence type="ECO:0000313" key="2">
    <source>
        <dbReference type="Proteomes" id="UP001519460"/>
    </source>
</evidence>
<organism evidence="1 2">
    <name type="scientific">Batillaria attramentaria</name>
    <dbReference type="NCBI Taxonomy" id="370345"/>
    <lineage>
        <taxon>Eukaryota</taxon>
        <taxon>Metazoa</taxon>
        <taxon>Spiralia</taxon>
        <taxon>Lophotrochozoa</taxon>
        <taxon>Mollusca</taxon>
        <taxon>Gastropoda</taxon>
        <taxon>Caenogastropoda</taxon>
        <taxon>Sorbeoconcha</taxon>
        <taxon>Cerithioidea</taxon>
        <taxon>Batillariidae</taxon>
        <taxon>Batillaria</taxon>
    </lineage>
</organism>
<sequence>MITSRARPLGRRLTNCGSLNHIFRTGVNLSAVPGACTERGQQQLFLVLVAPSFRGYPSHSTCNVPVTHYDVKLPCPRNESNWVLRLWVILLRS</sequence>
<accession>A0ABD0LH85</accession>
<proteinExistence type="predicted"/>
<protein>
    <submittedName>
        <fullName evidence="1">Uncharacterized protein</fullName>
    </submittedName>
</protein>
<keyword evidence="2" id="KW-1185">Reference proteome</keyword>
<dbReference type="AlphaFoldDB" id="A0ABD0LH85"/>
<name>A0ABD0LH85_9CAEN</name>
<reference evidence="1 2" key="1">
    <citation type="journal article" date="2023" name="Sci. Data">
        <title>Genome assembly of the Korean intertidal mud-creeper Batillaria attramentaria.</title>
        <authorList>
            <person name="Patra A.K."/>
            <person name="Ho P.T."/>
            <person name="Jun S."/>
            <person name="Lee S.J."/>
            <person name="Kim Y."/>
            <person name="Won Y.J."/>
        </authorList>
    </citation>
    <scope>NUCLEOTIDE SEQUENCE [LARGE SCALE GENOMIC DNA]</scope>
    <source>
        <strain evidence="1">Wonlab-2016</strain>
    </source>
</reference>